<dbReference type="PROSITE" id="PS00163">
    <property type="entry name" value="FUMARATE_LYASES"/>
    <property type="match status" value="1"/>
</dbReference>
<dbReference type="InterPro" id="IPR022761">
    <property type="entry name" value="Fumarate_lyase_N"/>
</dbReference>
<dbReference type="InterPro" id="IPR008948">
    <property type="entry name" value="L-Aspartase-like"/>
</dbReference>
<dbReference type="GO" id="GO:0005829">
    <property type="term" value="C:cytosol"/>
    <property type="evidence" value="ECO:0007669"/>
    <property type="project" value="TreeGrafter"/>
</dbReference>
<proteinExistence type="predicted"/>
<dbReference type="CDD" id="cd01597">
    <property type="entry name" value="pCLME"/>
    <property type="match status" value="1"/>
</dbReference>
<dbReference type="GO" id="GO:0070626">
    <property type="term" value="F:(S)-2-(5-amino-1-(5-phospho-D-ribosyl)imidazole-4-carboxamido) succinate lyase (fumarate-forming) activity"/>
    <property type="evidence" value="ECO:0007669"/>
    <property type="project" value="TreeGrafter"/>
</dbReference>
<keyword evidence="1" id="KW-0456">Lyase</keyword>
<dbReference type="AlphaFoldDB" id="A0A6J7RHJ6"/>
<organism evidence="3">
    <name type="scientific">freshwater metagenome</name>
    <dbReference type="NCBI Taxonomy" id="449393"/>
    <lineage>
        <taxon>unclassified sequences</taxon>
        <taxon>metagenomes</taxon>
        <taxon>ecological metagenomes</taxon>
    </lineage>
</organism>
<dbReference type="InterPro" id="IPR000362">
    <property type="entry name" value="Fumarate_lyase_fam"/>
</dbReference>
<dbReference type="SMART" id="SM00998">
    <property type="entry name" value="ADSL_C"/>
    <property type="match status" value="1"/>
</dbReference>
<evidence type="ECO:0000259" key="2">
    <source>
        <dbReference type="SMART" id="SM00998"/>
    </source>
</evidence>
<dbReference type="GO" id="GO:0004018">
    <property type="term" value="F:N6-(1,2-dicarboxyethyl)AMP AMP-lyase (fumarate-forming) activity"/>
    <property type="evidence" value="ECO:0007669"/>
    <property type="project" value="TreeGrafter"/>
</dbReference>
<dbReference type="InterPro" id="IPR020557">
    <property type="entry name" value="Fumarate_lyase_CS"/>
</dbReference>
<reference evidence="3" key="1">
    <citation type="submission" date="2020-05" db="EMBL/GenBank/DDBJ databases">
        <authorList>
            <person name="Chiriac C."/>
            <person name="Salcher M."/>
            <person name="Ghai R."/>
            <person name="Kavagutti S V."/>
        </authorList>
    </citation>
    <scope>NUCLEOTIDE SEQUENCE</scope>
</reference>
<dbReference type="Pfam" id="PF10397">
    <property type="entry name" value="ADSL_C"/>
    <property type="match status" value="1"/>
</dbReference>
<evidence type="ECO:0000313" key="3">
    <source>
        <dbReference type="EMBL" id="CAB5028283.1"/>
    </source>
</evidence>
<dbReference type="Gene3D" id="1.10.40.30">
    <property type="entry name" value="Fumarase/aspartase (C-terminal domain)"/>
    <property type="match status" value="1"/>
</dbReference>
<protein>
    <submittedName>
        <fullName evidence="3">Unannotated protein</fullName>
    </submittedName>
</protein>
<dbReference type="SUPFAM" id="SSF48557">
    <property type="entry name" value="L-aspartase-like"/>
    <property type="match status" value="1"/>
</dbReference>
<dbReference type="PRINTS" id="PR00145">
    <property type="entry name" value="ARGSUCLYASE"/>
</dbReference>
<dbReference type="PANTHER" id="PTHR43172">
    <property type="entry name" value="ADENYLOSUCCINATE LYASE"/>
    <property type="match status" value="1"/>
</dbReference>
<dbReference type="Gene3D" id="1.20.200.10">
    <property type="entry name" value="Fumarase/aspartase (Central domain)"/>
    <property type="match status" value="1"/>
</dbReference>
<evidence type="ECO:0000256" key="1">
    <source>
        <dbReference type="ARBA" id="ARBA00023239"/>
    </source>
</evidence>
<dbReference type="GO" id="GO:0044208">
    <property type="term" value="P:'de novo' AMP biosynthetic process"/>
    <property type="evidence" value="ECO:0007669"/>
    <property type="project" value="TreeGrafter"/>
</dbReference>
<dbReference type="InterPro" id="IPR019468">
    <property type="entry name" value="AdenyloSucc_lyase_C"/>
</dbReference>
<accession>A0A6J7RHJ6</accession>
<dbReference type="PRINTS" id="PR00149">
    <property type="entry name" value="FUMRATELYASE"/>
</dbReference>
<gene>
    <name evidence="3" type="ORF">UFOPK3992_02152</name>
</gene>
<dbReference type="Pfam" id="PF00206">
    <property type="entry name" value="Lyase_1"/>
    <property type="match status" value="1"/>
</dbReference>
<sequence>MSAHLTDSAVYGHLWGTDETRAMLSDEGRLRAWLDLLAVLAQAQADAGLVPREAADSIVEAVEGWLPDPVEVGALTRATGHSTLGLIRVLEQRLPERAREWVYYGATVQDLSDTWSVLVMRQMTAIVLRDLAVARAAAVQLVRAHRSTLMCGRTHGQPGLPITFGFKAAMWADELDRHIRRLEASRAEREVVQLGGGLGSMEFWGEAAEPMIDSFALRLDLGVAPLPWLTARDRFAEFITQLAMVAATIAKIGDEVYELQRAEIGELREPLAAGTVGSITMPHKRNPEWAEHVSTLARLVRVNADLAIEGMIHGHERDGRAWKTEWVVLPEVCHFTAVSTMAAVRILDGLEVDSARMRANLDAQRGYVLSEPVMRALADRVGKHTAHRIVYEAALSGSERGVDLRTALRDDGRLTDISDVELDTLLDPALALGSIPRFIDALLQRLDG</sequence>
<dbReference type="PANTHER" id="PTHR43172:SF1">
    <property type="entry name" value="ADENYLOSUCCINATE LYASE"/>
    <property type="match status" value="1"/>
</dbReference>
<name>A0A6J7RHJ6_9ZZZZ</name>
<feature type="domain" description="Adenylosuccinate lyase C-terminal" evidence="2">
    <location>
        <begin position="365"/>
        <end position="443"/>
    </location>
</feature>
<dbReference type="EMBL" id="CAFBOZ010000418">
    <property type="protein sequence ID" value="CAB5028283.1"/>
    <property type="molecule type" value="Genomic_DNA"/>
</dbReference>